<evidence type="ECO:0000259" key="8">
    <source>
        <dbReference type="PROSITE" id="PS50217"/>
    </source>
</evidence>
<comment type="caution">
    <text evidence="9">The sequence shown here is derived from an EMBL/GenBank/DDBJ whole genome shotgun (WGS) entry which is preliminary data.</text>
</comment>
<protein>
    <recommendedName>
        <fullName evidence="8">BZIP domain-containing protein</fullName>
    </recommendedName>
</protein>
<dbReference type="SUPFAM" id="SSF57959">
    <property type="entry name" value="Leucine zipper domain"/>
    <property type="match status" value="1"/>
</dbReference>
<dbReference type="InterPro" id="IPR004827">
    <property type="entry name" value="bZIP"/>
</dbReference>
<dbReference type="Pfam" id="PF00170">
    <property type="entry name" value="bZIP_1"/>
    <property type="match status" value="1"/>
</dbReference>
<evidence type="ECO:0000256" key="4">
    <source>
        <dbReference type="ARBA" id="ARBA00023163"/>
    </source>
</evidence>
<keyword evidence="2" id="KW-0805">Transcription regulation</keyword>
<dbReference type="PANTHER" id="PTHR45764">
    <property type="entry name" value="BZIP TRANSCRIPTION FACTOR 44"/>
    <property type="match status" value="1"/>
</dbReference>
<accession>A0A835U3V0</accession>
<evidence type="ECO:0000313" key="9">
    <source>
        <dbReference type="EMBL" id="KAG0448554.1"/>
    </source>
</evidence>
<keyword evidence="4" id="KW-0804">Transcription</keyword>
<dbReference type="GO" id="GO:0000976">
    <property type="term" value="F:transcription cis-regulatory region binding"/>
    <property type="evidence" value="ECO:0007669"/>
    <property type="project" value="TreeGrafter"/>
</dbReference>
<evidence type="ECO:0000256" key="1">
    <source>
        <dbReference type="ARBA" id="ARBA00004123"/>
    </source>
</evidence>
<evidence type="ECO:0000256" key="3">
    <source>
        <dbReference type="ARBA" id="ARBA00023125"/>
    </source>
</evidence>
<reference evidence="9 10" key="1">
    <citation type="journal article" date="2020" name="Nat. Food">
        <title>A phased Vanilla planifolia genome enables genetic improvement of flavour and production.</title>
        <authorList>
            <person name="Hasing T."/>
            <person name="Tang H."/>
            <person name="Brym M."/>
            <person name="Khazi F."/>
            <person name="Huang T."/>
            <person name="Chambers A.H."/>
        </authorList>
    </citation>
    <scope>NUCLEOTIDE SEQUENCE [LARGE SCALE GENOMIC DNA]</scope>
    <source>
        <tissue evidence="9">Leaf</tissue>
    </source>
</reference>
<keyword evidence="3" id="KW-0238">DNA-binding</keyword>
<dbReference type="InterPro" id="IPR046347">
    <property type="entry name" value="bZIP_sf"/>
</dbReference>
<sequence>MSAVENDQKKRKRMLSNRESARRSRMRKQQHFDDLLNQMARFKEGNIQMMMEINLRNEKYERLDAENTVLRAQVMELTERLKSLNSMIWFVETASGLSANIHDIPDPFLSSWKLPCMAQQLIALPYMFQC</sequence>
<proteinExistence type="predicted"/>
<dbReference type="GO" id="GO:0046982">
    <property type="term" value="F:protein heterodimerization activity"/>
    <property type="evidence" value="ECO:0007669"/>
    <property type="project" value="UniProtKB-ARBA"/>
</dbReference>
<dbReference type="PROSITE" id="PS00036">
    <property type="entry name" value="BZIP_BASIC"/>
    <property type="match status" value="1"/>
</dbReference>
<keyword evidence="5" id="KW-0539">Nucleus</keyword>
<gene>
    <name evidence="9" type="ORF">HPP92_027778</name>
</gene>
<dbReference type="PROSITE" id="PS50217">
    <property type="entry name" value="BZIP"/>
    <property type="match status" value="1"/>
</dbReference>
<dbReference type="InterPro" id="IPR045314">
    <property type="entry name" value="bZIP_plant_GBF1"/>
</dbReference>
<feature type="domain" description="BZIP" evidence="8">
    <location>
        <begin position="7"/>
        <end position="70"/>
    </location>
</feature>
<dbReference type="GO" id="GO:0005634">
    <property type="term" value="C:nucleus"/>
    <property type="evidence" value="ECO:0007669"/>
    <property type="project" value="UniProtKB-SubCell"/>
</dbReference>
<dbReference type="OrthoDB" id="430315at2759"/>
<dbReference type="PANTHER" id="PTHR45764:SF38">
    <property type="entry name" value="BZIP TRANSCRIPTION FACTOR 44"/>
    <property type="match status" value="1"/>
</dbReference>
<organism evidence="9 10">
    <name type="scientific">Vanilla planifolia</name>
    <name type="common">Vanilla</name>
    <dbReference type="NCBI Taxonomy" id="51239"/>
    <lineage>
        <taxon>Eukaryota</taxon>
        <taxon>Viridiplantae</taxon>
        <taxon>Streptophyta</taxon>
        <taxon>Embryophyta</taxon>
        <taxon>Tracheophyta</taxon>
        <taxon>Spermatophyta</taxon>
        <taxon>Magnoliopsida</taxon>
        <taxon>Liliopsida</taxon>
        <taxon>Asparagales</taxon>
        <taxon>Orchidaceae</taxon>
        <taxon>Vanilloideae</taxon>
        <taxon>Vanilleae</taxon>
        <taxon>Vanilla</taxon>
    </lineage>
</organism>
<dbReference type="CDD" id="cd14702">
    <property type="entry name" value="bZIP_plant_GBF1"/>
    <property type="match status" value="1"/>
</dbReference>
<evidence type="ECO:0000256" key="7">
    <source>
        <dbReference type="SAM" id="MobiDB-lite"/>
    </source>
</evidence>
<dbReference type="GO" id="GO:0003700">
    <property type="term" value="F:DNA-binding transcription factor activity"/>
    <property type="evidence" value="ECO:0007669"/>
    <property type="project" value="InterPro"/>
</dbReference>
<name>A0A835U3V0_VANPL</name>
<feature type="region of interest" description="Disordered" evidence="7">
    <location>
        <begin position="1"/>
        <end position="30"/>
    </location>
</feature>
<dbReference type="FunFam" id="1.20.5.170:FF:000020">
    <property type="entry name" value="BZIP transcription factor"/>
    <property type="match status" value="1"/>
</dbReference>
<dbReference type="SMART" id="SM00338">
    <property type="entry name" value="BRLZ"/>
    <property type="match status" value="1"/>
</dbReference>
<dbReference type="Gene3D" id="1.20.5.170">
    <property type="match status" value="1"/>
</dbReference>
<dbReference type="GO" id="GO:0045893">
    <property type="term" value="P:positive regulation of DNA-templated transcription"/>
    <property type="evidence" value="ECO:0007669"/>
    <property type="project" value="TreeGrafter"/>
</dbReference>
<evidence type="ECO:0000313" key="10">
    <source>
        <dbReference type="Proteomes" id="UP000636800"/>
    </source>
</evidence>
<feature type="coiled-coil region" evidence="6">
    <location>
        <begin position="60"/>
        <end position="87"/>
    </location>
</feature>
<keyword evidence="10" id="KW-1185">Reference proteome</keyword>
<evidence type="ECO:0000256" key="6">
    <source>
        <dbReference type="SAM" id="Coils"/>
    </source>
</evidence>
<dbReference type="EMBL" id="JADCNL010000309">
    <property type="protein sequence ID" value="KAG0448554.1"/>
    <property type="molecule type" value="Genomic_DNA"/>
</dbReference>
<dbReference type="AlphaFoldDB" id="A0A835U3V0"/>
<evidence type="ECO:0000256" key="2">
    <source>
        <dbReference type="ARBA" id="ARBA00023015"/>
    </source>
</evidence>
<keyword evidence="6" id="KW-0175">Coiled coil</keyword>
<evidence type="ECO:0000256" key="5">
    <source>
        <dbReference type="ARBA" id="ARBA00023242"/>
    </source>
</evidence>
<dbReference type="Proteomes" id="UP000636800">
    <property type="component" value="Unassembled WGS sequence"/>
</dbReference>
<comment type="subcellular location">
    <subcellularLocation>
        <location evidence="1">Nucleus</location>
    </subcellularLocation>
</comment>